<dbReference type="Pfam" id="PF00640">
    <property type="entry name" value="PID"/>
    <property type="match status" value="1"/>
</dbReference>
<protein>
    <recommendedName>
        <fullName evidence="1">PID domain-containing protein</fullName>
    </recommendedName>
</protein>
<name>A0ABN8ND57_9CNID</name>
<proteinExistence type="predicted"/>
<dbReference type="Gene3D" id="2.30.29.30">
    <property type="entry name" value="Pleckstrin-homology domain (PH domain)/Phosphotyrosine-binding domain (PTB)"/>
    <property type="match status" value="1"/>
</dbReference>
<reference evidence="2 3" key="1">
    <citation type="submission" date="2022-05" db="EMBL/GenBank/DDBJ databases">
        <authorList>
            <consortium name="Genoscope - CEA"/>
            <person name="William W."/>
        </authorList>
    </citation>
    <scope>NUCLEOTIDE SEQUENCE [LARGE SCALE GENOMIC DNA]</scope>
</reference>
<dbReference type="InterPro" id="IPR006020">
    <property type="entry name" value="PTB/PI_dom"/>
</dbReference>
<dbReference type="PANTHER" id="PTHR11232">
    <property type="entry name" value="PHOSPHOTYROSINE INTERACTION DOMAIN-CONTAINING FAMILY MEMBER"/>
    <property type="match status" value="1"/>
</dbReference>
<comment type="caution">
    <text evidence="2">The sequence shown here is derived from an EMBL/GenBank/DDBJ whole genome shotgun (WGS) entry which is preliminary data.</text>
</comment>
<evidence type="ECO:0000313" key="3">
    <source>
        <dbReference type="Proteomes" id="UP001159405"/>
    </source>
</evidence>
<dbReference type="SMART" id="SM00462">
    <property type="entry name" value="PTB"/>
    <property type="match status" value="1"/>
</dbReference>
<dbReference type="Proteomes" id="UP001159405">
    <property type="component" value="Unassembled WGS sequence"/>
</dbReference>
<dbReference type="PROSITE" id="PS01179">
    <property type="entry name" value="PID"/>
    <property type="match status" value="1"/>
</dbReference>
<feature type="domain" description="PID" evidence="1">
    <location>
        <begin position="30"/>
        <end position="166"/>
    </location>
</feature>
<dbReference type="InterPro" id="IPR051133">
    <property type="entry name" value="Adapter_Engulfment-Domain"/>
</dbReference>
<gene>
    <name evidence="2" type="ORF">PLOB_00012607</name>
</gene>
<dbReference type="PANTHER" id="PTHR11232:SF74">
    <property type="entry name" value="PTB DOMAIN-CONTAINING ADAPTER PROTEIN CED-6-LIKE PROTEIN"/>
    <property type="match status" value="1"/>
</dbReference>
<dbReference type="EMBL" id="CALNXK010000017">
    <property type="protein sequence ID" value="CAH3104960.1"/>
    <property type="molecule type" value="Genomic_DNA"/>
</dbReference>
<organism evidence="2 3">
    <name type="scientific">Porites lobata</name>
    <dbReference type="NCBI Taxonomy" id="104759"/>
    <lineage>
        <taxon>Eukaryota</taxon>
        <taxon>Metazoa</taxon>
        <taxon>Cnidaria</taxon>
        <taxon>Anthozoa</taxon>
        <taxon>Hexacorallia</taxon>
        <taxon>Scleractinia</taxon>
        <taxon>Fungiina</taxon>
        <taxon>Poritidae</taxon>
        <taxon>Porites</taxon>
    </lineage>
</organism>
<dbReference type="InterPro" id="IPR011993">
    <property type="entry name" value="PH-like_dom_sf"/>
</dbReference>
<evidence type="ECO:0000313" key="2">
    <source>
        <dbReference type="EMBL" id="CAH3104960.1"/>
    </source>
</evidence>
<accession>A0ABN8ND57</accession>
<sequence length="181" mass="20444">MANSDSGPKRKFSSEKYKGYYELNDKEPIFTARYLGVTNVDASFQPERAHEISARCVDKLHKNLQDSGKKRKVSLLISTNVSRGLTLTEKGSEKEAYYALCDIAFCSTDVRDESIFSFIADCDGELQCHVFSFKNEESAKAVCMALSNAFSTAHGEWMRKQKREKAKKISRQEITVSPIYA</sequence>
<dbReference type="CDD" id="cd00934">
    <property type="entry name" value="PTB"/>
    <property type="match status" value="1"/>
</dbReference>
<keyword evidence="3" id="KW-1185">Reference proteome</keyword>
<evidence type="ECO:0000259" key="1">
    <source>
        <dbReference type="PROSITE" id="PS01179"/>
    </source>
</evidence>
<dbReference type="SUPFAM" id="SSF50729">
    <property type="entry name" value="PH domain-like"/>
    <property type="match status" value="1"/>
</dbReference>